<accession>A0ABT8F799</accession>
<proteinExistence type="predicted"/>
<evidence type="ECO:0000313" key="1">
    <source>
        <dbReference type="EMBL" id="MDN4166362.1"/>
    </source>
</evidence>
<gene>
    <name evidence="1" type="ORF">QWY31_12700</name>
</gene>
<reference evidence="1" key="1">
    <citation type="submission" date="2023-06" db="EMBL/GenBank/DDBJ databases">
        <title>Cytophagales bacterium Strain LB-30, isolated from soil.</title>
        <authorList>
            <person name="Liu B."/>
        </authorList>
    </citation>
    <scope>NUCLEOTIDE SEQUENCE</scope>
    <source>
        <strain evidence="1">LB-30</strain>
    </source>
</reference>
<dbReference type="RefSeq" id="WP_320004898.1">
    <property type="nucleotide sequence ID" value="NZ_JAUHJS010000006.1"/>
</dbReference>
<evidence type="ECO:0000313" key="2">
    <source>
        <dbReference type="Proteomes" id="UP001168552"/>
    </source>
</evidence>
<dbReference type="EMBL" id="JAUHJS010000006">
    <property type="protein sequence ID" value="MDN4166362.1"/>
    <property type="molecule type" value="Genomic_DNA"/>
</dbReference>
<dbReference type="Proteomes" id="UP001168552">
    <property type="component" value="Unassembled WGS sequence"/>
</dbReference>
<sequence length="298" mass="32967">MRKTFVLWILTILAFDASAQWKKYYSLDQSADNKPVTLNLKATHSSCIIKPVQNSQVVSVYGALSENSSVNPVFTTQLANQTQYLNIALNQDQPQAVSASFKDQFMSFFSTSSSSDVWKIYLSEENPFNLNLNYLIGDARVDLSGLSISNLKINSASADVKVTYLADMKNKIQMDTFLIKVDMGAVEVEKMAYSQAKNVVAEVGFGKMMLDLSDETQLPSNISAGVGAGTLMILLNSNDSVPTIIYINESPLCHVRLTKDFREIKKNVFVNTSYAPDAENLLSFNVDVAMGNIIFKTK</sequence>
<name>A0ABT8F799_9BACT</name>
<protein>
    <submittedName>
        <fullName evidence="1">Uncharacterized protein</fullName>
    </submittedName>
</protein>
<comment type="caution">
    <text evidence="1">The sequence shown here is derived from an EMBL/GenBank/DDBJ whole genome shotgun (WGS) entry which is preliminary data.</text>
</comment>
<organism evidence="1 2">
    <name type="scientific">Shiella aurantiaca</name>
    <dbReference type="NCBI Taxonomy" id="3058365"/>
    <lineage>
        <taxon>Bacteria</taxon>
        <taxon>Pseudomonadati</taxon>
        <taxon>Bacteroidota</taxon>
        <taxon>Cytophagia</taxon>
        <taxon>Cytophagales</taxon>
        <taxon>Shiellaceae</taxon>
        <taxon>Shiella</taxon>
    </lineage>
</organism>
<keyword evidence="2" id="KW-1185">Reference proteome</keyword>